<dbReference type="Gene3D" id="3.60.15.10">
    <property type="entry name" value="Ribonuclease Z/Hydroxyacylglutathione hydrolase-like"/>
    <property type="match status" value="1"/>
</dbReference>
<feature type="compositionally biased region" description="Low complexity" evidence="10">
    <location>
        <begin position="34"/>
        <end position="60"/>
    </location>
</feature>
<dbReference type="Pfam" id="PF17770">
    <property type="entry name" value="RNase_J_C"/>
    <property type="match status" value="1"/>
</dbReference>
<sequence length="666" mass="72531">MAQNQTKKDPQAAAEGAPAAKTQRGRQTQSKGRTANAAKKTATDSAKTAKKTAGSKTPAARAPRGSRIQTPAEAPRRTRGIRLPLPAAGQAVTTYSRAAQTAPSRKPVRGATASAGKLRVIPLGGLNEIGKNMTALEFGDDIIVIDCGNTFPDDELLGIDLVIPDVTYLIQNRQKVRGIVLTHAHEDHIGALPYVLRDLRVPVYCTALTAGIISLRLNEHKNLGKIRINRKKAGDRFRLGCFDVEMIRVNHSVPDAVALAIKTPVGVVVFSGDFKIDTTPVNQEMTDLERFGKLGRDGVLLLCQESTNAERPGFTSSERCVGASFDTQFKNSEGKRIIIATFASNVHRIQQIIDIAAKYGRKVAVSGRSMENIMKVGVELGYLKLPPNTYIELSSLSRYPKAETVIITTGSQGEPMSALYRMAFSAHRQVEVGEGDKILIAAHPIPGNEKAVYGMINELFKRGAEVVYEKLADIHVSGHACQEELKIILALTRPRFFMPMHGEYRHLQIHAGLAMQGGMPQENIFISEIGRVLELDGEGARFAGTVPSGRVLVDGYGVGDVGATVLRERKHLSQDGLIVIVTAFDRRKGTVVQGPEVFSRGFIFAKEAEDLTEGVRKLARAAIDGCISRGVSDRSVIKSEISDRVEDYLYKKIKRSPMILPVIMEV</sequence>
<evidence type="ECO:0000256" key="3">
    <source>
        <dbReference type="ARBA" id="ARBA00022723"/>
    </source>
</evidence>
<dbReference type="InterPro" id="IPR041636">
    <property type="entry name" value="RNase_J_C"/>
</dbReference>
<evidence type="ECO:0000256" key="9">
    <source>
        <dbReference type="HAMAP-Rule" id="MF_01491"/>
    </source>
</evidence>
<evidence type="ECO:0000256" key="4">
    <source>
        <dbReference type="ARBA" id="ARBA00022759"/>
    </source>
</evidence>
<keyword evidence="8 9" id="KW-0694">RNA-binding</keyword>
<dbReference type="EMBL" id="DVMR01000030">
    <property type="protein sequence ID" value="HIU43212.1"/>
    <property type="molecule type" value="Genomic_DNA"/>
</dbReference>
<keyword evidence="5 9" id="KW-0378">Hydrolase</keyword>
<dbReference type="InterPro" id="IPR011108">
    <property type="entry name" value="RMMBL"/>
</dbReference>
<keyword evidence="7 9" id="KW-0269">Exonuclease</keyword>
<dbReference type="Gene3D" id="3.10.20.580">
    <property type="match status" value="1"/>
</dbReference>
<feature type="region of interest" description="Disordered" evidence="10">
    <location>
        <begin position="1"/>
        <end position="81"/>
    </location>
</feature>
<dbReference type="InterPro" id="IPR042173">
    <property type="entry name" value="RNase_J_2"/>
</dbReference>
<comment type="subunit">
    <text evidence="9">Homodimer, may be a subunit of the RNA degradosome.</text>
</comment>
<evidence type="ECO:0000259" key="11">
    <source>
        <dbReference type="SMART" id="SM00849"/>
    </source>
</evidence>
<gene>
    <name evidence="9" type="primary">rnj</name>
    <name evidence="12" type="ORF">IAB67_02820</name>
</gene>
<evidence type="ECO:0000313" key="13">
    <source>
        <dbReference type="Proteomes" id="UP000824073"/>
    </source>
</evidence>
<dbReference type="InterPro" id="IPR036866">
    <property type="entry name" value="RibonucZ/Hydroxyglut_hydro"/>
</dbReference>
<dbReference type="PANTHER" id="PTHR43694">
    <property type="entry name" value="RIBONUCLEASE J"/>
    <property type="match status" value="1"/>
</dbReference>
<dbReference type="InterPro" id="IPR001279">
    <property type="entry name" value="Metallo-B-lactamas"/>
</dbReference>
<dbReference type="SUPFAM" id="SSF56281">
    <property type="entry name" value="Metallo-hydrolase/oxidoreductase"/>
    <property type="match status" value="1"/>
</dbReference>
<dbReference type="AlphaFoldDB" id="A0A9D1LLH3"/>
<dbReference type="InterPro" id="IPR004613">
    <property type="entry name" value="RNase_J"/>
</dbReference>
<dbReference type="NCBIfam" id="TIGR00649">
    <property type="entry name" value="MG423"/>
    <property type="match status" value="1"/>
</dbReference>
<protein>
    <recommendedName>
        <fullName evidence="9">Ribonuclease J</fullName>
        <shortName evidence="9">RNase J</shortName>
        <ecNumber evidence="9">3.1.-.-</ecNumber>
    </recommendedName>
</protein>
<dbReference type="EC" id="3.1.-.-" evidence="9"/>
<feature type="compositionally biased region" description="Basic and acidic residues" evidence="10">
    <location>
        <begin position="1"/>
        <end position="10"/>
    </location>
</feature>
<keyword evidence="6" id="KW-0862">Zinc</keyword>
<dbReference type="Gene3D" id="3.40.50.10710">
    <property type="entry name" value="Metallo-hydrolase/oxidoreductase"/>
    <property type="match status" value="1"/>
</dbReference>
<evidence type="ECO:0000256" key="5">
    <source>
        <dbReference type="ARBA" id="ARBA00022801"/>
    </source>
</evidence>
<dbReference type="SMART" id="SM00849">
    <property type="entry name" value="Lactamase_B"/>
    <property type="match status" value="1"/>
</dbReference>
<dbReference type="InterPro" id="IPR030854">
    <property type="entry name" value="RNase_J_bac"/>
</dbReference>
<dbReference type="GO" id="GO:0005737">
    <property type="term" value="C:cytoplasm"/>
    <property type="evidence" value="ECO:0007669"/>
    <property type="project" value="UniProtKB-SubCell"/>
</dbReference>
<organism evidence="12 13">
    <name type="scientific">Candidatus Ventrousia excrementavium</name>
    <dbReference type="NCBI Taxonomy" id="2840961"/>
    <lineage>
        <taxon>Bacteria</taxon>
        <taxon>Bacillati</taxon>
        <taxon>Bacillota</taxon>
        <taxon>Clostridia</taxon>
        <taxon>Eubacteriales</taxon>
        <taxon>Clostridiaceae</taxon>
        <taxon>Clostridiaceae incertae sedis</taxon>
        <taxon>Candidatus Ventrousia</taxon>
    </lineage>
</organism>
<comment type="similarity">
    <text evidence="9">Belongs to the metallo-beta-lactamase superfamily. RNA-metabolizing metallo-beta-lactamase-like family. Bacterial RNase J subfamily.</text>
</comment>
<dbReference type="GO" id="GO:0004521">
    <property type="term" value="F:RNA endonuclease activity"/>
    <property type="evidence" value="ECO:0007669"/>
    <property type="project" value="UniProtKB-UniRule"/>
</dbReference>
<dbReference type="Pfam" id="PF07521">
    <property type="entry name" value="RMMBL"/>
    <property type="match status" value="1"/>
</dbReference>
<keyword evidence="2 9" id="KW-0540">Nuclease</keyword>
<dbReference type="CDD" id="cd07714">
    <property type="entry name" value="RNaseJ_MBL-fold"/>
    <property type="match status" value="1"/>
</dbReference>
<evidence type="ECO:0000256" key="1">
    <source>
        <dbReference type="ARBA" id="ARBA00022490"/>
    </source>
</evidence>
<dbReference type="PANTHER" id="PTHR43694:SF1">
    <property type="entry name" value="RIBONUCLEASE J"/>
    <property type="match status" value="1"/>
</dbReference>
<keyword evidence="3" id="KW-0479">Metal-binding</keyword>
<dbReference type="HAMAP" id="MF_01491">
    <property type="entry name" value="RNase_J_bact"/>
    <property type="match status" value="1"/>
</dbReference>
<comment type="caution">
    <text evidence="12">The sequence shown here is derived from an EMBL/GenBank/DDBJ whole genome shotgun (WGS) entry which is preliminary data.</text>
</comment>
<dbReference type="InterPro" id="IPR055132">
    <property type="entry name" value="RNase_J_b_CASP"/>
</dbReference>
<evidence type="ECO:0000256" key="10">
    <source>
        <dbReference type="SAM" id="MobiDB-lite"/>
    </source>
</evidence>
<reference evidence="12" key="2">
    <citation type="journal article" date="2021" name="PeerJ">
        <title>Extensive microbial diversity within the chicken gut microbiome revealed by metagenomics and culture.</title>
        <authorList>
            <person name="Gilroy R."/>
            <person name="Ravi A."/>
            <person name="Getino M."/>
            <person name="Pursley I."/>
            <person name="Horton D.L."/>
            <person name="Alikhan N.F."/>
            <person name="Baker D."/>
            <person name="Gharbi K."/>
            <person name="Hall N."/>
            <person name="Watson M."/>
            <person name="Adriaenssens E.M."/>
            <person name="Foster-Nyarko E."/>
            <person name="Jarju S."/>
            <person name="Secka A."/>
            <person name="Antonio M."/>
            <person name="Oren A."/>
            <person name="Chaudhuri R.R."/>
            <person name="La Ragione R."/>
            <person name="Hildebrand F."/>
            <person name="Pallen M.J."/>
        </authorList>
    </citation>
    <scope>NUCLEOTIDE SEQUENCE</scope>
    <source>
        <strain evidence="12">CHK191-8634</strain>
    </source>
</reference>
<comment type="subcellular location">
    <subcellularLocation>
        <location evidence="9">Cytoplasm</location>
    </subcellularLocation>
</comment>
<evidence type="ECO:0000256" key="8">
    <source>
        <dbReference type="ARBA" id="ARBA00022884"/>
    </source>
</evidence>
<keyword evidence="4 9" id="KW-0255">Endonuclease</keyword>
<accession>A0A9D1LLH3</accession>
<evidence type="ECO:0000256" key="7">
    <source>
        <dbReference type="ARBA" id="ARBA00022839"/>
    </source>
</evidence>
<dbReference type="GO" id="GO:0008270">
    <property type="term" value="F:zinc ion binding"/>
    <property type="evidence" value="ECO:0007669"/>
    <property type="project" value="InterPro"/>
</dbReference>
<proteinExistence type="inferred from homology"/>
<feature type="domain" description="Metallo-beta-lactamase" evidence="11">
    <location>
        <begin position="130"/>
        <end position="325"/>
    </location>
</feature>
<keyword evidence="1 9" id="KW-0963">Cytoplasm</keyword>
<evidence type="ECO:0000256" key="2">
    <source>
        <dbReference type="ARBA" id="ARBA00022722"/>
    </source>
</evidence>
<evidence type="ECO:0000313" key="12">
    <source>
        <dbReference type="EMBL" id="HIU43212.1"/>
    </source>
</evidence>
<dbReference type="GO" id="GO:0003723">
    <property type="term" value="F:RNA binding"/>
    <property type="evidence" value="ECO:0007669"/>
    <property type="project" value="UniProtKB-UniRule"/>
</dbReference>
<dbReference type="Proteomes" id="UP000824073">
    <property type="component" value="Unassembled WGS sequence"/>
</dbReference>
<dbReference type="Pfam" id="PF22505">
    <property type="entry name" value="RNase_J_b_CASP"/>
    <property type="match status" value="1"/>
</dbReference>
<name>A0A9D1LLH3_9CLOT</name>
<feature type="binding site" evidence="9">
    <location>
        <begin position="475"/>
        <end position="479"/>
    </location>
    <ligand>
        <name>substrate</name>
    </ligand>
</feature>
<dbReference type="Pfam" id="PF00753">
    <property type="entry name" value="Lactamase_B"/>
    <property type="match status" value="1"/>
</dbReference>
<dbReference type="GO" id="GO:0006364">
    <property type="term" value="P:rRNA processing"/>
    <property type="evidence" value="ECO:0007669"/>
    <property type="project" value="UniProtKB-UniRule"/>
</dbReference>
<dbReference type="GO" id="GO:0004534">
    <property type="term" value="F:5'-3' RNA exonuclease activity"/>
    <property type="evidence" value="ECO:0007669"/>
    <property type="project" value="UniProtKB-UniRule"/>
</dbReference>
<reference evidence="12" key="1">
    <citation type="submission" date="2020-10" db="EMBL/GenBank/DDBJ databases">
        <authorList>
            <person name="Gilroy R."/>
        </authorList>
    </citation>
    <scope>NUCLEOTIDE SEQUENCE</scope>
    <source>
        <strain evidence="12">CHK191-8634</strain>
    </source>
</reference>
<evidence type="ECO:0000256" key="6">
    <source>
        <dbReference type="ARBA" id="ARBA00022833"/>
    </source>
</evidence>
<comment type="function">
    <text evidence="9">An RNase that has 5'-3' exonuclease and possibly endonuclease activity. Involved in maturation of rRNA and in some organisms also mRNA maturation and/or decay.</text>
</comment>
<keyword evidence="9" id="KW-0698">rRNA processing</keyword>